<dbReference type="GO" id="GO:0006508">
    <property type="term" value="P:proteolysis"/>
    <property type="evidence" value="ECO:0007669"/>
    <property type="project" value="UniProtKB-KW"/>
</dbReference>
<keyword evidence="4 5" id="KW-0378">Hydrolase</keyword>
<dbReference type="GO" id="GO:0005634">
    <property type="term" value="C:nucleus"/>
    <property type="evidence" value="ECO:0007669"/>
    <property type="project" value="TreeGrafter"/>
</dbReference>
<dbReference type="InterPro" id="IPR001394">
    <property type="entry name" value="Peptidase_C19_UCH"/>
</dbReference>
<dbReference type="AlphaFoldDB" id="A0A814AHG0"/>
<dbReference type="InterPro" id="IPR018200">
    <property type="entry name" value="USP_CS"/>
</dbReference>
<dbReference type="SUPFAM" id="SSF54001">
    <property type="entry name" value="Cysteine proteinases"/>
    <property type="match status" value="1"/>
</dbReference>
<proteinExistence type="inferred from homology"/>
<organism evidence="8 9">
    <name type="scientific">Adineta steineri</name>
    <dbReference type="NCBI Taxonomy" id="433720"/>
    <lineage>
        <taxon>Eukaryota</taxon>
        <taxon>Metazoa</taxon>
        <taxon>Spiralia</taxon>
        <taxon>Gnathifera</taxon>
        <taxon>Rotifera</taxon>
        <taxon>Eurotatoria</taxon>
        <taxon>Bdelloidea</taxon>
        <taxon>Adinetida</taxon>
        <taxon>Adinetidae</taxon>
        <taxon>Adineta</taxon>
    </lineage>
</organism>
<comment type="caution">
    <text evidence="8">The sequence shown here is derived from an EMBL/GenBank/DDBJ whole genome shotgun (WGS) entry which is preliminary data.</text>
</comment>
<dbReference type="PANTHER" id="PTHR24006">
    <property type="entry name" value="UBIQUITIN CARBOXYL-TERMINAL HYDROLASE"/>
    <property type="match status" value="1"/>
</dbReference>
<feature type="domain" description="USP" evidence="7">
    <location>
        <begin position="54"/>
        <end position="414"/>
    </location>
</feature>
<gene>
    <name evidence="8" type="ORF">IZO911_LOCUS12901</name>
</gene>
<dbReference type="InterPro" id="IPR050164">
    <property type="entry name" value="Peptidase_C19"/>
</dbReference>
<accession>A0A814AHG0</accession>
<dbReference type="Proteomes" id="UP000663860">
    <property type="component" value="Unassembled WGS sequence"/>
</dbReference>
<dbReference type="CDD" id="cd02663">
    <property type="entry name" value="Peptidase_C19G"/>
    <property type="match status" value="1"/>
</dbReference>
<evidence type="ECO:0000256" key="3">
    <source>
        <dbReference type="ARBA" id="ARBA00022670"/>
    </source>
</evidence>
<evidence type="ECO:0000313" key="9">
    <source>
        <dbReference type="Proteomes" id="UP000663860"/>
    </source>
</evidence>
<reference evidence="8" key="1">
    <citation type="submission" date="2021-02" db="EMBL/GenBank/DDBJ databases">
        <authorList>
            <person name="Nowell W R."/>
        </authorList>
    </citation>
    <scope>NUCLEOTIDE SEQUENCE</scope>
</reference>
<comment type="similarity">
    <text evidence="2 5">Belongs to the peptidase C19 family.</text>
</comment>
<comment type="catalytic activity">
    <reaction evidence="1 5">
        <text>Thiol-dependent hydrolysis of ester, thioester, amide, peptide and isopeptide bonds formed by the C-terminal Gly of ubiquitin (a 76-residue protein attached to proteins as an intracellular targeting signal).</text>
        <dbReference type="EC" id="3.4.19.12"/>
    </reaction>
</comment>
<dbReference type="PANTHER" id="PTHR24006:SF733">
    <property type="entry name" value="RE52890P"/>
    <property type="match status" value="1"/>
</dbReference>
<name>A0A814AHG0_9BILA</name>
<dbReference type="Pfam" id="PF00443">
    <property type="entry name" value="UCH"/>
    <property type="match status" value="1"/>
</dbReference>
<evidence type="ECO:0000256" key="5">
    <source>
        <dbReference type="RuleBase" id="RU366025"/>
    </source>
</evidence>
<protein>
    <recommendedName>
        <fullName evidence="5">Ubiquitin carboxyl-terminal hydrolase</fullName>
        <ecNumber evidence="5">3.4.19.12</ecNumber>
    </recommendedName>
</protein>
<feature type="compositionally biased region" description="Polar residues" evidence="6">
    <location>
        <begin position="173"/>
        <end position="198"/>
    </location>
</feature>
<evidence type="ECO:0000313" key="8">
    <source>
        <dbReference type="EMBL" id="CAF0913332.1"/>
    </source>
</evidence>
<dbReference type="GO" id="GO:0016579">
    <property type="term" value="P:protein deubiquitination"/>
    <property type="evidence" value="ECO:0007669"/>
    <property type="project" value="InterPro"/>
</dbReference>
<evidence type="ECO:0000256" key="2">
    <source>
        <dbReference type="ARBA" id="ARBA00009085"/>
    </source>
</evidence>
<dbReference type="GO" id="GO:0005829">
    <property type="term" value="C:cytosol"/>
    <property type="evidence" value="ECO:0007669"/>
    <property type="project" value="TreeGrafter"/>
</dbReference>
<dbReference type="PROSITE" id="PS00972">
    <property type="entry name" value="USP_1"/>
    <property type="match status" value="1"/>
</dbReference>
<evidence type="ECO:0000256" key="6">
    <source>
        <dbReference type="SAM" id="MobiDB-lite"/>
    </source>
</evidence>
<dbReference type="Gene3D" id="3.90.70.10">
    <property type="entry name" value="Cysteine proteinases"/>
    <property type="match status" value="1"/>
</dbReference>
<dbReference type="GO" id="GO:0004843">
    <property type="term" value="F:cysteine-type deubiquitinase activity"/>
    <property type="evidence" value="ECO:0007669"/>
    <property type="project" value="UniProtKB-UniRule"/>
</dbReference>
<dbReference type="EMBL" id="CAJNOE010000101">
    <property type="protein sequence ID" value="CAF0913332.1"/>
    <property type="molecule type" value="Genomic_DNA"/>
</dbReference>
<feature type="region of interest" description="Disordered" evidence="6">
    <location>
        <begin position="161"/>
        <end position="198"/>
    </location>
</feature>
<dbReference type="PROSITE" id="PS00973">
    <property type="entry name" value="USP_2"/>
    <property type="match status" value="1"/>
</dbReference>
<keyword evidence="5" id="KW-0788">Thiol protease</keyword>
<evidence type="ECO:0000256" key="4">
    <source>
        <dbReference type="ARBA" id="ARBA00022801"/>
    </source>
</evidence>
<dbReference type="PROSITE" id="PS50235">
    <property type="entry name" value="USP_3"/>
    <property type="match status" value="1"/>
</dbReference>
<keyword evidence="3 5" id="KW-0645">Protease</keyword>
<evidence type="ECO:0000259" key="7">
    <source>
        <dbReference type="PROSITE" id="PS50235"/>
    </source>
</evidence>
<dbReference type="EC" id="3.4.19.12" evidence="5"/>
<dbReference type="InterPro" id="IPR038765">
    <property type="entry name" value="Papain-like_cys_pep_sf"/>
</dbReference>
<keyword evidence="5" id="KW-0833">Ubl conjugation pathway</keyword>
<dbReference type="InterPro" id="IPR028889">
    <property type="entry name" value="USP"/>
</dbReference>
<sequence>MFCFKMGHGVSSDTTGQAVVESNSNEHSLGLGHGVSSDTTGQAVVESNSNEHSLGLVNFGNTCYCNSVLQALYFCKPFRERVLNYRITQKSKKENLLTCLADLFHMIVSGKRRTGALQPKKFINKLRKENSTFDNDMQQDAHEFLNHLLNTCADILTAEKKEEKEKHDKQRSKSNNFAVSNNYTQSNGDGQHNRMSINTNINGDTASAHSSIEDTWIHELFQGTLVSTTKCLNCETVSSKDENFLDLSIDVEENTSITTCLRVFSNIETLSGESKYYCETCSSKQEATKRMRIKKLPRILALHLKRFKYFEVFKQYKKLSYRVVFPFELRLLNTSEDCTNNDRIYDLVSLVVHCGIGPNRGHYIAVVKRDGSWLVFDDETVDRLDPSNFEEFYGVSHDLGRQSETSYILFYESRDY</sequence>
<evidence type="ECO:0000256" key="1">
    <source>
        <dbReference type="ARBA" id="ARBA00000707"/>
    </source>
</evidence>